<dbReference type="GO" id="GO:0005669">
    <property type="term" value="C:transcription factor TFIID complex"/>
    <property type="evidence" value="ECO:0007669"/>
    <property type="project" value="InterPro"/>
</dbReference>
<feature type="compositionally biased region" description="Basic and acidic residues" evidence="6">
    <location>
        <begin position="104"/>
        <end position="115"/>
    </location>
</feature>
<dbReference type="PANTHER" id="PTHR13218">
    <property type="entry name" value="TRANSCRIPTION INITIATION FACTOR TFIID SUBUNIT 11-RELATED"/>
    <property type="match status" value="1"/>
</dbReference>
<evidence type="ECO:0000313" key="8">
    <source>
        <dbReference type="EMBL" id="RKO95110.1"/>
    </source>
</evidence>
<dbReference type="InterPro" id="IPR009072">
    <property type="entry name" value="Histone-fold"/>
</dbReference>
<comment type="similarity">
    <text evidence="2">Belongs to the TAF11 family.</text>
</comment>
<keyword evidence="4" id="KW-0804">Transcription</keyword>
<evidence type="ECO:0000313" key="9">
    <source>
        <dbReference type="Proteomes" id="UP000268535"/>
    </source>
</evidence>
<dbReference type="CDD" id="cd08048">
    <property type="entry name" value="HFD_TAF11"/>
    <property type="match status" value="1"/>
</dbReference>
<dbReference type="Pfam" id="PF04719">
    <property type="entry name" value="TAFII28"/>
    <property type="match status" value="1"/>
</dbReference>
<feature type="region of interest" description="Disordered" evidence="6">
    <location>
        <begin position="96"/>
        <end position="123"/>
    </location>
</feature>
<dbReference type="GO" id="GO:0016251">
    <property type="term" value="F:RNA polymerase II general transcription initiation factor activity"/>
    <property type="evidence" value="ECO:0007669"/>
    <property type="project" value="TreeGrafter"/>
</dbReference>
<gene>
    <name evidence="8" type="ORF">CAUPRSCDRAFT_9377</name>
</gene>
<dbReference type="EMBL" id="ML013007">
    <property type="protein sequence ID" value="RKO95110.1"/>
    <property type="molecule type" value="Genomic_DNA"/>
</dbReference>
<dbReference type="PANTHER" id="PTHR13218:SF8">
    <property type="entry name" value="TRANSCRIPTION INITIATION FACTOR TFIID SUBUNIT 11"/>
    <property type="match status" value="1"/>
</dbReference>
<evidence type="ECO:0000256" key="3">
    <source>
        <dbReference type="ARBA" id="ARBA00023015"/>
    </source>
</evidence>
<evidence type="ECO:0000256" key="1">
    <source>
        <dbReference type="ARBA" id="ARBA00004123"/>
    </source>
</evidence>
<feature type="non-terminal residue" evidence="8">
    <location>
        <position position="1"/>
    </location>
</feature>
<evidence type="ECO:0000259" key="7">
    <source>
        <dbReference type="Pfam" id="PF04719"/>
    </source>
</evidence>
<dbReference type="InterPro" id="IPR045127">
    <property type="entry name" value="TAF11-like"/>
</dbReference>
<dbReference type="Proteomes" id="UP000268535">
    <property type="component" value="Unassembled WGS sequence"/>
</dbReference>
<evidence type="ECO:0000256" key="6">
    <source>
        <dbReference type="SAM" id="MobiDB-lite"/>
    </source>
</evidence>
<comment type="subcellular location">
    <subcellularLocation>
        <location evidence="1">Nucleus</location>
    </subcellularLocation>
</comment>
<dbReference type="GO" id="GO:0046982">
    <property type="term" value="F:protein heterodimerization activity"/>
    <property type="evidence" value="ECO:0007669"/>
    <property type="project" value="InterPro"/>
</dbReference>
<feature type="domain" description="TAFII28-like protein" evidence="7">
    <location>
        <begin position="27"/>
        <end position="111"/>
    </location>
</feature>
<accession>A0A4P9WUM7</accession>
<evidence type="ECO:0000256" key="4">
    <source>
        <dbReference type="ARBA" id="ARBA00023163"/>
    </source>
</evidence>
<keyword evidence="3" id="KW-0805">Transcription regulation</keyword>
<name>A0A4P9WUM7_9FUNG</name>
<dbReference type="AlphaFoldDB" id="A0A4P9WUM7"/>
<dbReference type="Gene3D" id="1.10.20.10">
    <property type="entry name" value="Histone, subunit A"/>
    <property type="match status" value="1"/>
</dbReference>
<protein>
    <submittedName>
        <fullName evidence="8">TAFII28-domain-containing protein</fullName>
    </submittedName>
</protein>
<proteinExistence type="inferred from homology"/>
<evidence type="ECO:0000256" key="2">
    <source>
        <dbReference type="ARBA" id="ARBA00009788"/>
    </source>
</evidence>
<evidence type="ECO:0000256" key="5">
    <source>
        <dbReference type="ARBA" id="ARBA00023242"/>
    </source>
</evidence>
<dbReference type="SUPFAM" id="SSF47113">
    <property type="entry name" value="Histone-fold"/>
    <property type="match status" value="1"/>
</dbReference>
<dbReference type="InterPro" id="IPR006809">
    <property type="entry name" value="TAFII28_dom"/>
</dbReference>
<dbReference type="GO" id="GO:0051123">
    <property type="term" value="P:RNA polymerase II preinitiation complex assembly"/>
    <property type="evidence" value="ECO:0007669"/>
    <property type="project" value="InterPro"/>
</dbReference>
<reference evidence="9" key="1">
    <citation type="journal article" date="2018" name="Nat. Microbiol.">
        <title>Leveraging single-cell genomics to expand the fungal tree of life.</title>
        <authorList>
            <person name="Ahrendt S.R."/>
            <person name="Quandt C.A."/>
            <person name="Ciobanu D."/>
            <person name="Clum A."/>
            <person name="Salamov A."/>
            <person name="Andreopoulos B."/>
            <person name="Cheng J.F."/>
            <person name="Woyke T."/>
            <person name="Pelin A."/>
            <person name="Henrissat B."/>
            <person name="Reynolds N.K."/>
            <person name="Benny G.L."/>
            <person name="Smith M.E."/>
            <person name="James T.Y."/>
            <person name="Grigoriev I.V."/>
        </authorList>
    </citation>
    <scope>NUCLEOTIDE SEQUENCE [LARGE SCALE GENOMIC DNA]</scope>
    <source>
        <strain evidence="9">ATCC 52028</strain>
    </source>
</reference>
<keyword evidence="5" id="KW-0539">Nucleus</keyword>
<organism evidence="8 9">
    <name type="scientific">Caulochytrium protostelioides</name>
    <dbReference type="NCBI Taxonomy" id="1555241"/>
    <lineage>
        <taxon>Eukaryota</taxon>
        <taxon>Fungi</taxon>
        <taxon>Fungi incertae sedis</taxon>
        <taxon>Chytridiomycota</taxon>
        <taxon>Chytridiomycota incertae sedis</taxon>
        <taxon>Chytridiomycetes</taxon>
        <taxon>Caulochytriales</taxon>
        <taxon>Caulochytriaceae</taxon>
        <taxon>Caulochytrium</taxon>
    </lineage>
</organism>
<sequence>DEEQDGAGLAIEVLPQTAEDREALMALMAHFTPTQQAQYEAYRRSHLSRAGMKKLAQQNMGVSSVPPSAGIVVAGCAKLFVGELVEKALEIMEDWGDSGPIQPEHIRAAIKEQSSKSKKRRFY</sequence>